<dbReference type="GO" id="GO:0006171">
    <property type="term" value="P:cAMP biosynthetic process"/>
    <property type="evidence" value="ECO:0007669"/>
    <property type="project" value="UniProtKB-KW"/>
</dbReference>
<feature type="region of interest" description="Disordered" evidence="20">
    <location>
        <begin position="658"/>
        <end position="685"/>
    </location>
</feature>
<dbReference type="PIRSF" id="PIRSF039050">
    <property type="entry name" value="Ade_cyc"/>
    <property type="match status" value="1"/>
</dbReference>
<evidence type="ECO:0000313" key="24">
    <source>
        <dbReference type="RefSeq" id="XP_017316887.1"/>
    </source>
</evidence>
<feature type="transmembrane region" description="Helical" evidence="21">
    <location>
        <begin position="806"/>
        <end position="835"/>
    </location>
</feature>
<dbReference type="PROSITE" id="PS00452">
    <property type="entry name" value="GUANYLATE_CYCLASE_1"/>
    <property type="match status" value="2"/>
</dbReference>
<keyword evidence="18" id="KW-0464">Manganese</keyword>
<evidence type="ECO:0000256" key="21">
    <source>
        <dbReference type="SAM" id="Phobius"/>
    </source>
</evidence>
<evidence type="ECO:0000256" key="11">
    <source>
        <dbReference type="ARBA" id="ARBA00022989"/>
    </source>
</evidence>
<feature type="domain" description="Guanylate cyclase" evidence="22">
    <location>
        <begin position="426"/>
        <end position="553"/>
    </location>
</feature>
<dbReference type="GO" id="GO:0005524">
    <property type="term" value="F:ATP binding"/>
    <property type="evidence" value="ECO:0007669"/>
    <property type="project" value="UniProtKB-UniRule"/>
</dbReference>
<feature type="binding site" evidence="18">
    <location>
        <position position="475"/>
    </location>
    <ligand>
        <name>Mg(2+)</name>
        <dbReference type="ChEBI" id="CHEBI:18420"/>
        <label>1</label>
        <note>catalytic</note>
    </ligand>
</feature>
<feature type="transmembrane region" description="Helical" evidence="21">
    <location>
        <begin position="295"/>
        <end position="316"/>
    </location>
</feature>
<dbReference type="PROSITE" id="PS50125">
    <property type="entry name" value="GUANYLATE_CYCLASE_2"/>
    <property type="match status" value="2"/>
</dbReference>
<dbReference type="RefSeq" id="XP_017316887.1">
    <property type="nucleotide sequence ID" value="XM_017461398.3"/>
</dbReference>
<feature type="domain" description="Guanylate cyclase" evidence="22">
    <location>
        <begin position="1010"/>
        <end position="1165"/>
    </location>
</feature>
<feature type="transmembrane region" description="Helical" evidence="21">
    <location>
        <begin position="734"/>
        <end position="751"/>
    </location>
</feature>
<evidence type="ECO:0000256" key="3">
    <source>
        <dbReference type="ARBA" id="ARBA00004141"/>
    </source>
</evidence>
<dbReference type="SMART" id="SM00044">
    <property type="entry name" value="CYCc"/>
    <property type="match status" value="2"/>
</dbReference>
<feature type="transmembrane region" description="Helical" evidence="21">
    <location>
        <begin position="270"/>
        <end position="288"/>
    </location>
</feature>
<feature type="transmembrane region" description="Helical" evidence="21">
    <location>
        <begin position="328"/>
        <end position="348"/>
    </location>
</feature>
<evidence type="ECO:0000256" key="13">
    <source>
        <dbReference type="ARBA" id="ARBA00023136"/>
    </source>
</evidence>
<feature type="binding site" evidence="17">
    <location>
        <position position="1199"/>
    </location>
    <ligand>
        <name>ATP</name>
        <dbReference type="ChEBI" id="CHEBI:30616"/>
    </ligand>
</feature>
<keyword evidence="6 16" id="KW-0479">Metal-binding</keyword>
<evidence type="ECO:0000256" key="15">
    <source>
        <dbReference type="ARBA" id="ARBA00023239"/>
    </source>
</evidence>
<dbReference type="Gene3D" id="3.30.70.1230">
    <property type="entry name" value="Nucleotide cyclase"/>
    <property type="match status" value="2"/>
</dbReference>
<dbReference type="EC" id="4.6.1.1" evidence="4 16"/>
<protein>
    <recommendedName>
        <fullName evidence="4 16">adenylate cyclase</fullName>
        <ecNumber evidence="4 16">4.6.1.1</ecNumber>
    </recommendedName>
</protein>
<organism evidence="23 24">
    <name type="scientific">Ictalurus punctatus</name>
    <name type="common">Channel catfish</name>
    <name type="synonym">Silurus punctatus</name>
    <dbReference type="NCBI Taxonomy" id="7998"/>
    <lineage>
        <taxon>Eukaryota</taxon>
        <taxon>Metazoa</taxon>
        <taxon>Chordata</taxon>
        <taxon>Craniata</taxon>
        <taxon>Vertebrata</taxon>
        <taxon>Euteleostomi</taxon>
        <taxon>Actinopterygii</taxon>
        <taxon>Neopterygii</taxon>
        <taxon>Teleostei</taxon>
        <taxon>Ostariophysi</taxon>
        <taxon>Siluriformes</taxon>
        <taxon>Ictaluridae</taxon>
        <taxon>Ictalurus</taxon>
    </lineage>
</organism>
<comment type="function">
    <text evidence="16">Catalyzes the formation of the signaling molecule cAMP in response to G-protein signaling.</text>
</comment>
<evidence type="ECO:0000256" key="5">
    <source>
        <dbReference type="ARBA" id="ARBA00022692"/>
    </source>
</evidence>
<keyword evidence="8 16" id="KW-0547">Nucleotide-binding</keyword>
<gene>
    <name evidence="24 25 26" type="primary">LOC108260803</name>
</gene>
<dbReference type="GeneID" id="108260803"/>
<feature type="binding site" evidence="17">
    <location>
        <position position="1062"/>
    </location>
    <ligand>
        <name>ATP</name>
        <dbReference type="ChEBI" id="CHEBI:30616"/>
    </ligand>
</feature>
<dbReference type="InterPro" id="IPR032628">
    <property type="entry name" value="AC_N"/>
</dbReference>
<comment type="subcellular location">
    <subcellularLocation>
        <location evidence="3">Membrane</location>
        <topology evidence="3">Multi-pass membrane protein</topology>
    </subcellularLocation>
</comment>
<dbReference type="GO" id="GO:0007189">
    <property type="term" value="P:adenylate cyclase-activating G protein-coupled receptor signaling pathway"/>
    <property type="evidence" value="ECO:0007669"/>
    <property type="project" value="TreeGrafter"/>
</dbReference>
<feature type="binding site" evidence="18">
    <location>
        <position position="431"/>
    </location>
    <ligand>
        <name>Mg(2+)</name>
        <dbReference type="ChEBI" id="CHEBI:18420"/>
        <label>2</label>
        <note>catalytic</note>
    </ligand>
</feature>
<evidence type="ECO:0000256" key="10">
    <source>
        <dbReference type="ARBA" id="ARBA00022842"/>
    </source>
</evidence>
<dbReference type="GO" id="GO:0046872">
    <property type="term" value="F:metal ion binding"/>
    <property type="evidence" value="ECO:0007669"/>
    <property type="project" value="UniProtKB-KW"/>
</dbReference>
<keyword evidence="15 16" id="KW-0456">Lyase</keyword>
<evidence type="ECO:0000313" key="23">
    <source>
        <dbReference type="Proteomes" id="UP000221080"/>
    </source>
</evidence>
<feature type="binding site" evidence="17">
    <location>
        <begin position="1152"/>
        <end position="1154"/>
    </location>
    <ligand>
        <name>ATP</name>
        <dbReference type="ChEBI" id="CHEBI:30616"/>
    </ligand>
</feature>
<evidence type="ECO:0000313" key="26">
    <source>
        <dbReference type="RefSeq" id="XP_017316889.1"/>
    </source>
</evidence>
<evidence type="ECO:0000256" key="14">
    <source>
        <dbReference type="ARBA" id="ARBA00023180"/>
    </source>
</evidence>
<feature type="region of interest" description="Disordered" evidence="20">
    <location>
        <begin position="30"/>
        <end position="71"/>
    </location>
</feature>
<dbReference type="CDD" id="cd07302">
    <property type="entry name" value="CHD"/>
    <property type="match status" value="2"/>
</dbReference>
<feature type="transmembrane region" description="Helical" evidence="21">
    <location>
        <begin position="183"/>
        <end position="203"/>
    </location>
</feature>
<dbReference type="Pfam" id="PF16214">
    <property type="entry name" value="AC_N"/>
    <property type="match status" value="1"/>
</dbReference>
<feature type="transmembrane region" description="Helical" evidence="21">
    <location>
        <begin position="763"/>
        <end position="785"/>
    </location>
</feature>
<dbReference type="FunFam" id="3.30.70.1230:FF:000014">
    <property type="entry name" value="adenylate cyclase type 9"/>
    <property type="match status" value="1"/>
</dbReference>
<dbReference type="RefSeq" id="XP_017316888.1">
    <property type="nucleotide sequence ID" value="XM_017461399.3"/>
</dbReference>
<feature type="binding site" evidence="17">
    <location>
        <begin position="1159"/>
        <end position="1163"/>
    </location>
    <ligand>
        <name>ATP</name>
        <dbReference type="ChEBI" id="CHEBI:30616"/>
    </ligand>
</feature>
<sequence length="1218" mass="136395">MKTSIRKQKEHWVTMQDDSHDCLEMITKYPEDLSQQKGDINQIRKQSKHEGIQKANKSAQDGDKQPTGSGIRQHNIELGIAKKENTPEPLQACTSFRTSNTTTNGPAYPSLPEAIMEDNTNSGLGNCLQSCRTDHDCTEAEPDVMGVPERQSVRIRRTTATGACRCYQAVRLGFLQCLEDTPFVVPGLVLTILFCVTIIVIIAATGRHITGYVGALSVVCVVLCLCVPLLVCLPCLPTLRRCEQMLALSIWFMLFITAIVFIFTDKVVTAWEQVAFFLFLSLSVYTIFPLSFWWAMIFGIGATMCHIIIISVIVSVSRPRPKDVEVQVVANVVLFVCINCVGLFHLWLTENARRKSTMSRETFSYNRSKRATQKRDQEHLLLSVLPRYIAMELKGEVVKGLSRTFTGPDNKPNFHNLYVKQHKDVSILYADIVGFTSLASTCTPEELVIVLNKLFGKFDDLAKKNECLRIKILGDCYYCVSGLPDPIPHHARNCVQMGLNMCTSINKLREATGVDISMRVGVHSGNVLCGVIGLLKWQYDVWSNDVTLANRMESGGVPGRVHITEETLGNLGGAYQVEEGNGASRDSALEGRKTYLVIDPNTQNSTDTKPKTNFLAMNGRPKQRASVRMSQYLQSWKSINPFSELNRSEDTITVPLSTSNDFSQSLGDTESVRHPPYTSNQESRRSFVSENGSMASLDPLDVSGSKMKKLNWLTLFFCDINMEKQYRLSEVKDVHQSAACLALVFTAIFIVQMLTSQKNTPLAISYGVTFPVQLLLLVVISVGFLKQWNSKIPPSIKWMSLLPYGVVTKAVLRLLLVFTCLLITLLMAILNIVFIPGDKCLDSPNNATTLDYLNLYSVPYYLYCCLLAMLAVVVFVRLSFSVKFFLLTLALVVYLALFLYVYAPRSDCYMLQLYNNSNPGVLKEPKIMSGIWLCIFYFASLILARQDELACRVEFLLQKCFEKEREEMETTENVNKLLLENLLPSHVTNFFIGKTVPNQDLYSQSCEAVCVMFASVPEFKNFYTESNENGDGLECLRFLNEIITDFDELLIKPKFNVVEKIKTIGTTYMAAAGLTNPTTGEERKVRLQKSINGKDSDACKNNVRSMVDFAMALMGRLEYINRHSFNDFKLRIGINHGPVIAGVIGAHKPQYDIWGNAVNVASRMDSTGILNKIQVTEETAQVAQSIGFIVTKRGVVHVKGKGQLTTYFINTEPSSQHP</sequence>
<keyword evidence="5 21" id="KW-0812">Transmembrane</keyword>
<keyword evidence="13 16" id="KW-0472">Membrane</keyword>
<proteinExistence type="inferred from homology"/>
<evidence type="ECO:0000256" key="20">
    <source>
        <dbReference type="SAM" id="MobiDB-lite"/>
    </source>
</evidence>
<feature type="transmembrane region" description="Helical" evidence="21">
    <location>
        <begin position="245"/>
        <end position="264"/>
    </location>
</feature>
<dbReference type="RefSeq" id="XP_017316889.1">
    <property type="nucleotide sequence ID" value="XM_017461400.3"/>
</dbReference>
<dbReference type="InterPro" id="IPR001054">
    <property type="entry name" value="A/G_cyclase"/>
</dbReference>
<feature type="binding site" evidence="17">
    <location>
        <begin position="473"/>
        <end position="475"/>
    </location>
    <ligand>
        <name>ATP</name>
        <dbReference type="ChEBI" id="CHEBI:30616"/>
    </ligand>
</feature>
<dbReference type="InterPro" id="IPR018297">
    <property type="entry name" value="A/G_cyclase_CS"/>
</dbReference>
<evidence type="ECO:0000256" key="7">
    <source>
        <dbReference type="ARBA" id="ARBA00022737"/>
    </source>
</evidence>
<dbReference type="PANTHER" id="PTHR45627">
    <property type="entry name" value="ADENYLATE CYCLASE TYPE 1"/>
    <property type="match status" value="1"/>
</dbReference>
<evidence type="ECO:0000256" key="16">
    <source>
        <dbReference type="PIRNR" id="PIRNR039050"/>
    </source>
</evidence>
<keyword evidence="14" id="KW-0325">Glycoprotein</keyword>
<dbReference type="Proteomes" id="UP000221080">
    <property type="component" value="Chromosome 29"/>
</dbReference>
<keyword evidence="10 16" id="KW-0460">Magnesium</keyword>
<evidence type="ECO:0000256" key="8">
    <source>
        <dbReference type="ARBA" id="ARBA00022741"/>
    </source>
</evidence>
<dbReference type="AlphaFoldDB" id="A0A2D0QF00"/>
<evidence type="ECO:0000256" key="19">
    <source>
        <dbReference type="RuleBase" id="RU000405"/>
    </source>
</evidence>
<feature type="binding site" evidence="18">
    <location>
        <position position="432"/>
    </location>
    <ligand>
        <name>Mg(2+)</name>
        <dbReference type="ChEBI" id="CHEBI:18420"/>
        <label>2</label>
        <note>catalytic</note>
    </ligand>
</feature>
<feature type="transmembrane region" description="Helical" evidence="21">
    <location>
        <begin position="209"/>
        <end position="233"/>
    </location>
</feature>
<dbReference type="Pfam" id="PF00211">
    <property type="entry name" value="Guanylate_cyc"/>
    <property type="match status" value="2"/>
</dbReference>
<dbReference type="GO" id="GO:0035556">
    <property type="term" value="P:intracellular signal transduction"/>
    <property type="evidence" value="ECO:0007669"/>
    <property type="project" value="InterPro"/>
</dbReference>
<comment type="similarity">
    <text evidence="16 19">Belongs to the adenylyl cyclase class-4/guanylyl cyclase family.</text>
</comment>
<dbReference type="FunFam" id="3.30.70.1230:FF:000001">
    <property type="entry name" value="Adenylate cyclase"/>
    <property type="match status" value="1"/>
</dbReference>
<feature type="binding site" evidence="18">
    <location>
        <position position="475"/>
    </location>
    <ligand>
        <name>Mg(2+)</name>
        <dbReference type="ChEBI" id="CHEBI:18420"/>
        <label>2</label>
        <note>catalytic</note>
    </ligand>
</feature>
<feature type="transmembrane region" description="Helical" evidence="21">
    <location>
        <begin position="885"/>
        <end position="903"/>
    </location>
</feature>
<dbReference type="GO" id="GO:0007193">
    <property type="term" value="P:adenylate cyclase-inhibiting G protein-coupled receptor signaling pathway"/>
    <property type="evidence" value="ECO:0007669"/>
    <property type="project" value="TreeGrafter"/>
</dbReference>
<evidence type="ECO:0000256" key="18">
    <source>
        <dbReference type="PIRSR" id="PIRSR039050-51"/>
    </source>
</evidence>
<dbReference type="GO" id="GO:0005886">
    <property type="term" value="C:plasma membrane"/>
    <property type="evidence" value="ECO:0007669"/>
    <property type="project" value="InterPro"/>
</dbReference>
<feature type="binding site" evidence="17">
    <location>
        <begin position="431"/>
        <end position="436"/>
    </location>
    <ligand>
        <name>ATP</name>
        <dbReference type="ChEBI" id="CHEBI:30616"/>
    </ligand>
</feature>
<comment type="cofactor">
    <cofactor evidence="18">
        <name>Mg(2+)</name>
        <dbReference type="ChEBI" id="CHEBI:18420"/>
    </cofactor>
    <cofactor evidence="18">
        <name>Mn(2+)</name>
        <dbReference type="ChEBI" id="CHEBI:29035"/>
    </cofactor>
    <text evidence="18">Binds 2 magnesium ions per subunit. Is also active with manganese (in vitro).</text>
</comment>
<feature type="transmembrane region" description="Helical" evidence="21">
    <location>
        <begin position="860"/>
        <end position="878"/>
    </location>
</feature>
<evidence type="ECO:0000256" key="2">
    <source>
        <dbReference type="ARBA" id="ARBA00001936"/>
    </source>
</evidence>
<evidence type="ECO:0000259" key="22">
    <source>
        <dbReference type="PROSITE" id="PS50125"/>
    </source>
</evidence>
<feature type="binding site" evidence="18">
    <location>
        <position position="431"/>
    </location>
    <ligand>
        <name>Mg(2+)</name>
        <dbReference type="ChEBI" id="CHEBI:18420"/>
        <label>1</label>
        <note>catalytic</note>
    </ligand>
</feature>
<dbReference type="GO" id="GO:0004016">
    <property type="term" value="F:adenylate cyclase activity"/>
    <property type="evidence" value="ECO:0007669"/>
    <property type="project" value="UniProtKB-EC"/>
</dbReference>
<keyword evidence="7" id="KW-0677">Repeat</keyword>
<dbReference type="KEGG" id="ipu:108260803"/>
<keyword evidence="23" id="KW-1185">Reference proteome</keyword>
<name>A0A2D0QF00_ICTPU</name>
<keyword evidence="11 21" id="KW-1133">Transmembrane helix</keyword>
<evidence type="ECO:0000256" key="6">
    <source>
        <dbReference type="ARBA" id="ARBA00022723"/>
    </source>
</evidence>
<evidence type="ECO:0000256" key="9">
    <source>
        <dbReference type="ARBA" id="ARBA00022840"/>
    </source>
</evidence>
<dbReference type="InterPro" id="IPR029787">
    <property type="entry name" value="Nucleotide_cyclase"/>
</dbReference>
<evidence type="ECO:0000256" key="17">
    <source>
        <dbReference type="PIRSR" id="PIRSR039050-50"/>
    </source>
</evidence>
<feature type="transmembrane region" description="Helical" evidence="21">
    <location>
        <begin position="927"/>
        <end position="944"/>
    </location>
</feature>
<dbReference type="PANTHER" id="PTHR45627:SF6">
    <property type="entry name" value="ADENYLATE CYCLASE TYPE 2"/>
    <property type="match status" value="1"/>
</dbReference>
<evidence type="ECO:0000313" key="25">
    <source>
        <dbReference type="RefSeq" id="XP_017316888.1"/>
    </source>
</evidence>
<feature type="binding site" evidence="17">
    <location>
        <position position="519"/>
    </location>
    <ligand>
        <name>ATP</name>
        <dbReference type="ChEBI" id="CHEBI:30616"/>
    </ligand>
</feature>
<evidence type="ECO:0000256" key="1">
    <source>
        <dbReference type="ARBA" id="ARBA00001593"/>
    </source>
</evidence>
<accession>A0A2D0QF00</accession>
<dbReference type="SUPFAM" id="SSF55073">
    <property type="entry name" value="Nucleotide cyclase"/>
    <property type="match status" value="2"/>
</dbReference>
<keyword evidence="9 16" id="KW-0067">ATP-binding</keyword>
<feature type="compositionally biased region" description="Polar residues" evidence="20">
    <location>
        <begin position="658"/>
        <end position="668"/>
    </location>
</feature>
<dbReference type="OrthoDB" id="10035433at2759"/>
<comment type="cofactor">
    <cofactor evidence="2">
        <name>Mn(2+)</name>
        <dbReference type="ChEBI" id="CHEBI:29035"/>
    </cofactor>
</comment>
<evidence type="ECO:0000256" key="4">
    <source>
        <dbReference type="ARBA" id="ARBA00012201"/>
    </source>
</evidence>
<comment type="catalytic activity">
    <reaction evidence="1 16">
        <text>ATP = 3',5'-cyclic AMP + diphosphate</text>
        <dbReference type="Rhea" id="RHEA:15389"/>
        <dbReference type="ChEBI" id="CHEBI:30616"/>
        <dbReference type="ChEBI" id="CHEBI:33019"/>
        <dbReference type="ChEBI" id="CHEBI:58165"/>
        <dbReference type="EC" id="4.6.1.1"/>
    </reaction>
</comment>
<reference evidence="23" key="1">
    <citation type="journal article" date="2016" name="Nat. Commun.">
        <title>The channel catfish genome sequence provides insights into the evolution of scale formation in teleosts.</title>
        <authorList>
            <person name="Liu Z."/>
            <person name="Liu S."/>
            <person name="Yao J."/>
            <person name="Bao L."/>
            <person name="Zhang J."/>
            <person name="Li Y."/>
            <person name="Jiang C."/>
            <person name="Sun L."/>
            <person name="Wang R."/>
            <person name="Zhang Y."/>
            <person name="Zhou T."/>
            <person name="Zeng Q."/>
            <person name="Fu Q."/>
            <person name="Gao S."/>
            <person name="Li N."/>
            <person name="Koren S."/>
            <person name="Jiang Y."/>
            <person name="Zimin A."/>
            <person name="Xu P."/>
            <person name="Phillippy A.M."/>
            <person name="Geng X."/>
            <person name="Song L."/>
            <person name="Sun F."/>
            <person name="Li C."/>
            <person name="Wang X."/>
            <person name="Chen A."/>
            <person name="Jin Y."/>
            <person name="Yuan Z."/>
            <person name="Yang Y."/>
            <person name="Tan S."/>
            <person name="Peatman E."/>
            <person name="Lu J."/>
            <person name="Qin Z."/>
            <person name="Dunham R."/>
            <person name="Li Z."/>
            <person name="Sonstegard T."/>
            <person name="Feng J."/>
            <person name="Danzmann R.G."/>
            <person name="Schroeder S."/>
            <person name="Scheffler B."/>
            <person name="Duke M.V."/>
            <person name="Ballard L."/>
            <person name="Kucuktas H."/>
            <person name="Kaltenboeck L."/>
            <person name="Liu H."/>
            <person name="Armbruster J."/>
            <person name="Xie Y."/>
            <person name="Kirby M.L."/>
            <person name="Tian Y."/>
            <person name="Flanagan M.E."/>
            <person name="Mu W."/>
            <person name="Waldbieser G.C."/>
        </authorList>
    </citation>
    <scope>NUCLEOTIDE SEQUENCE [LARGE SCALE GENOMIC DNA]</scope>
    <source>
        <strain evidence="23">SDA103</strain>
    </source>
</reference>
<keyword evidence="12 16" id="KW-0115">cAMP biosynthesis</keyword>
<evidence type="ECO:0000256" key="12">
    <source>
        <dbReference type="ARBA" id="ARBA00022998"/>
    </source>
</evidence>
<dbReference type="InterPro" id="IPR030672">
    <property type="entry name" value="Adcy"/>
</dbReference>
<reference evidence="24 25" key="2">
    <citation type="submission" date="2025-04" db="UniProtKB">
        <authorList>
            <consortium name="RefSeq"/>
        </authorList>
    </citation>
    <scope>IDENTIFICATION</scope>
    <source>
        <tissue evidence="24 25">Blood</tissue>
    </source>
</reference>